<dbReference type="RefSeq" id="XP_012213900.1">
    <property type="nucleotide sequence ID" value="XM_012358477.1"/>
</dbReference>
<evidence type="ECO:0000313" key="1">
    <source>
        <dbReference type="EMBL" id="KJF61126.1"/>
    </source>
</evidence>
<dbReference type="STRING" id="246410.A0A0D8JW37"/>
<reference evidence="2" key="1">
    <citation type="journal article" date="2009" name="Genome Res.">
        <title>Comparative genomic analyses of the human fungal pathogens Coccidioides and their relatives.</title>
        <authorList>
            <person name="Sharpton T.J."/>
            <person name="Stajich J.E."/>
            <person name="Rounsley S.D."/>
            <person name="Gardner M.J."/>
            <person name="Wortman J.R."/>
            <person name="Jordar V.S."/>
            <person name="Maiti R."/>
            <person name="Kodira C.D."/>
            <person name="Neafsey D.E."/>
            <person name="Zeng Q."/>
            <person name="Hung C.-Y."/>
            <person name="McMahan C."/>
            <person name="Muszewska A."/>
            <person name="Grynberg M."/>
            <person name="Mandel M.A."/>
            <person name="Kellner E.M."/>
            <person name="Barker B.M."/>
            <person name="Galgiani J.N."/>
            <person name="Orbach M.J."/>
            <person name="Kirkland T.N."/>
            <person name="Cole G.T."/>
            <person name="Henn M.R."/>
            <person name="Birren B.W."/>
            <person name="Taylor J.W."/>
        </authorList>
    </citation>
    <scope>NUCLEOTIDE SEQUENCE [LARGE SCALE GENOMIC DNA]</scope>
    <source>
        <strain evidence="2">RS</strain>
    </source>
</reference>
<accession>A0A0D8JW37</accession>
<dbReference type="PANTHER" id="PTHR37535">
    <property type="entry name" value="FLUG DOMAIN PROTEIN"/>
    <property type="match status" value="1"/>
</dbReference>
<reference evidence="2" key="2">
    <citation type="journal article" date="2010" name="Genome Res.">
        <title>Population genomic sequencing of Coccidioides fungi reveals recent hybridization and transposon control.</title>
        <authorList>
            <person name="Neafsey D.E."/>
            <person name="Barker B.M."/>
            <person name="Sharpton T.J."/>
            <person name="Stajich J.E."/>
            <person name="Park D.J."/>
            <person name="Whiston E."/>
            <person name="Hung C.-Y."/>
            <person name="McMahan C."/>
            <person name="White J."/>
            <person name="Sykes S."/>
            <person name="Heiman D."/>
            <person name="Young S."/>
            <person name="Zeng Q."/>
            <person name="Abouelleil A."/>
            <person name="Aftuck L."/>
            <person name="Bessette D."/>
            <person name="Brown A."/>
            <person name="FitzGerald M."/>
            <person name="Lui A."/>
            <person name="Macdonald J.P."/>
            <person name="Priest M."/>
            <person name="Orbach M.J."/>
            <person name="Galgiani J.N."/>
            <person name="Kirkland T.N."/>
            <person name="Cole G.T."/>
            <person name="Birren B.W."/>
            <person name="Henn M.R."/>
            <person name="Taylor J.W."/>
            <person name="Rounsley S.D."/>
        </authorList>
    </citation>
    <scope>GENOME REANNOTATION</scope>
    <source>
        <strain evidence="2">RS</strain>
    </source>
</reference>
<dbReference type="EMBL" id="GG704914">
    <property type="protein sequence ID" value="KJF61126.1"/>
    <property type="molecule type" value="Genomic_DNA"/>
</dbReference>
<name>A0A0D8JW37_COCIM</name>
<dbReference type="InterPro" id="IPR021842">
    <property type="entry name" value="DUF3435"/>
</dbReference>
<protein>
    <submittedName>
        <fullName evidence="1">Uncharacterized protein</fullName>
    </submittedName>
</protein>
<dbReference type="OrthoDB" id="4184092at2759"/>
<keyword evidence="2" id="KW-1185">Reference proteome</keyword>
<proteinExistence type="predicted"/>
<dbReference type="Proteomes" id="UP000001261">
    <property type="component" value="Unassembled WGS sequence"/>
</dbReference>
<dbReference type="KEGG" id="cim:CIMG_11496"/>
<dbReference type="VEuPathDB" id="FungiDB:CIMG_11496"/>
<dbReference type="PANTHER" id="PTHR37535:SF2">
    <property type="entry name" value="FINGER DOMAIN PROTEIN, PUTATIVE (AFU_ORTHOLOGUE AFUA_6G09300)-RELATED"/>
    <property type="match status" value="1"/>
</dbReference>
<dbReference type="AlphaFoldDB" id="A0A0D8JW37"/>
<dbReference type="OMA" id="PWIKCIR"/>
<evidence type="ECO:0000313" key="2">
    <source>
        <dbReference type="Proteomes" id="UP000001261"/>
    </source>
</evidence>
<sequence>MFLGKKEEVKFAIPEIIYNPSLALSPHVILLGLLFADWVFTHLDSKRVLTSAEQLLYLNILDDVYKLLLHLDPALKDVSIFQKSVWTMDKIKISDIEALIYSTIQPWIKCIRALSTFHEILQAYNLDYGAGKALNNSKQISKTVWSLIYQCVDKDVHAIVQGLKPQKHMMYTVCQMLQSINSHHSLELISTQLSSVNQLPEIQEFIQKQNKLTKLLGRSIERHTETVKYKLYKQIITNWQVSSNEMLQETKDIHAVAAYCLFKKGDTCQLLYFKRPTPAAVLAEGAS</sequence>
<gene>
    <name evidence="1" type="ORF">CIMG_11496</name>
</gene>
<organism evidence="1 2">
    <name type="scientific">Coccidioides immitis (strain RS)</name>
    <name type="common">Valley fever fungus</name>
    <dbReference type="NCBI Taxonomy" id="246410"/>
    <lineage>
        <taxon>Eukaryota</taxon>
        <taxon>Fungi</taxon>
        <taxon>Dikarya</taxon>
        <taxon>Ascomycota</taxon>
        <taxon>Pezizomycotina</taxon>
        <taxon>Eurotiomycetes</taxon>
        <taxon>Eurotiomycetidae</taxon>
        <taxon>Onygenales</taxon>
        <taxon>Onygenaceae</taxon>
        <taxon>Coccidioides</taxon>
    </lineage>
</organism>
<dbReference type="Pfam" id="PF11917">
    <property type="entry name" value="DUF3435"/>
    <property type="match status" value="1"/>
</dbReference>
<dbReference type="GeneID" id="24163737"/>
<dbReference type="InParanoid" id="A0A0D8JW37"/>